<keyword evidence="6" id="KW-1185">Reference proteome</keyword>
<evidence type="ECO:0000256" key="3">
    <source>
        <dbReference type="ARBA" id="ARBA00022729"/>
    </source>
</evidence>
<evidence type="ECO:0000259" key="4">
    <source>
        <dbReference type="Pfam" id="PF09084"/>
    </source>
</evidence>
<evidence type="ECO:0000313" key="5">
    <source>
        <dbReference type="EMBL" id="RKR92309.1"/>
    </source>
</evidence>
<reference evidence="5 6" key="1">
    <citation type="submission" date="2018-10" db="EMBL/GenBank/DDBJ databases">
        <title>Sequencing the genomes of 1000 actinobacteria strains.</title>
        <authorList>
            <person name="Klenk H.-P."/>
        </authorList>
    </citation>
    <scope>NUCLEOTIDE SEQUENCE [LARGE SCALE GENOMIC DNA]</scope>
    <source>
        <strain evidence="5 6">DSM 45175</strain>
    </source>
</reference>
<accession>A0A495JVZ2</accession>
<sequence>MAFAFAIHTGLAGRPTVVGRIGSTMMRRKLALLLSTALLLTACGDGGGQSADSRSADATRKITVGVIPILDVAPIYLGVQKGFFSERKLEVKLELAQGGAAIVPAVLSGQFQFGFSNNTSLLLAQTRGLPLKIVAPGSSSTGTPGKDFAGVVVPDGSPIKSSTDLSGKSVAINTLNNISDTVVREAVRKAGGDPRSVKFVELPFPEMPAALANGRVDAAFVVEPFLTIARNQKGRDIASAYAEATPNLSVATYFTSDQLIKSDPELVKAFTEAMVKSQEYAATHPDETRQVLSTYTSIGAEIIPTLTLPAFPTQVNRESVQALADMAERDGLVTKPPQVSALFQ</sequence>
<evidence type="ECO:0000256" key="1">
    <source>
        <dbReference type="ARBA" id="ARBA00004418"/>
    </source>
</evidence>
<dbReference type="PANTHER" id="PTHR30024:SF47">
    <property type="entry name" value="TAURINE-BINDING PERIPLASMIC PROTEIN"/>
    <property type="match status" value="1"/>
</dbReference>
<protein>
    <submittedName>
        <fullName evidence="5">NitT/TauT family transport system substrate-binding protein</fullName>
    </submittedName>
</protein>
<dbReference type="SUPFAM" id="SSF53850">
    <property type="entry name" value="Periplasmic binding protein-like II"/>
    <property type="match status" value="1"/>
</dbReference>
<dbReference type="CDD" id="cd13652">
    <property type="entry name" value="PBP2_ThiY_THI5_like_1"/>
    <property type="match status" value="1"/>
</dbReference>
<gene>
    <name evidence="5" type="ORF">BDK92_6747</name>
</gene>
<dbReference type="PANTHER" id="PTHR30024">
    <property type="entry name" value="ALIPHATIC SULFONATES-BINDING PROTEIN-RELATED"/>
    <property type="match status" value="1"/>
</dbReference>
<evidence type="ECO:0000256" key="2">
    <source>
        <dbReference type="ARBA" id="ARBA00010742"/>
    </source>
</evidence>
<feature type="domain" description="SsuA/THI5-like" evidence="4">
    <location>
        <begin position="71"/>
        <end position="287"/>
    </location>
</feature>
<comment type="caution">
    <text evidence="5">The sequence shown here is derived from an EMBL/GenBank/DDBJ whole genome shotgun (WGS) entry which is preliminary data.</text>
</comment>
<comment type="similarity">
    <text evidence="2">Belongs to the bacterial solute-binding protein SsuA/TauA family.</text>
</comment>
<dbReference type="Pfam" id="PF09084">
    <property type="entry name" value="NMT1"/>
    <property type="match status" value="1"/>
</dbReference>
<dbReference type="Proteomes" id="UP000277671">
    <property type="component" value="Unassembled WGS sequence"/>
</dbReference>
<evidence type="ECO:0000313" key="6">
    <source>
        <dbReference type="Proteomes" id="UP000277671"/>
    </source>
</evidence>
<keyword evidence="3" id="KW-0732">Signal</keyword>
<organism evidence="5 6">
    <name type="scientific">Micromonospora pisi</name>
    <dbReference type="NCBI Taxonomy" id="589240"/>
    <lineage>
        <taxon>Bacteria</taxon>
        <taxon>Bacillati</taxon>
        <taxon>Actinomycetota</taxon>
        <taxon>Actinomycetes</taxon>
        <taxon>Micromonosporales</taxon>
        <taxon>Micromonosporaceae</taxon>
        <taxon>Micromonospora</taxon>
    </lineage>
</organism>
<name>A0A495JVZ2_9ACTN</name>
<dbReference type="EMBL" id="RBKT01000001">
    <property type="protein sequence ID" value="RKR92309.1"/>
    <property type="molecule type" value="Genomic_DNA"/>
</dbReference>
<comment type="subcellular location">
    <subcellularLocation>
        <location evidence="1">Periplasm</location>
    </subcellularLocation>
</comment>
<dbReference type="InterPro" id="IPR015168">
    <property type="entry name" value="SsuA/THI5"/>
</dbReference>
<proteinExistence type="inferred from homology"/>
<dbReference type="GO" id="GO:0042597">
    <property type="term" value="C:periplasmic space"/>
    <property type="evidence" value="ECO:0007669"/>
    <property type="project" value="UniProtKB-SubCell"/>
</dbReference>
<dbReference type="AlphaFoldDB" id="A0A495JVZ2"/>
<dbReference type="Gene3D" id="3.40.190.10">
    <property type="entry name" value="Periplasmic binding protein-like II"/>
    <property type="match status" value="2"/>
</dbReference>